<protein>
    <recommendedName>
        <fullName evidence="3">DUF1479 domain protein</fullName>
    </recommendedName>
</protein>
<feature type="non-terminal residue" evidence="1">
    <location>
        <position position="1"/>
    </location>
</feature>
<evidence type="ECO:0008006" key="3">
    <source>
        <dbReference type="Google" id="ProtNLM"/>
    </source>
</evidence>
<dbReference type="AlphaFoldDB" id="A0A3E2HGA6"/>
<feature type="non-terminal residue" evidence="1">
    <location>
        <position position="476"/>
    </location>
</feature>
<proteinExistence type="predicted"/>
<accession>A0A3E2HGA6</accession>
<keyword evidence="2" id="KW-1185">Reference proteome</keyword>
<dbReference type="Gene3D" id="2.60.120.330">
    <property type="entry name" value="B-lactam Antibiotic, Isopenicillin N Synthase, Chain"/>
    <property type="match status" value="1"/>
</dbReference>
<dbReference type="OrthoDB" id="8249012at2759"/>
<name>A0A3E2HGA6_SCYLI</name>
<dbReference type="InterPro" id="IPR010856">
    <property type="entry name" value="Gig2-like"/>
</dbReference>
<dbReference type="STRING" id="5539.A0A3E2HGA6"/>
<evidence type="ECO:0000313" key="1">
    <source>
        <dbReference type="EMBL" id="RFU32375.1"/>
    </source>
</evidence>
<evidence type="ECO:0000313" key="2">
    <source>
        <dbReference type="Proteomes" id="UP000258309"/>
    </source>
</evidence>
<dbReference type="PANTHER" id="PTHR30613">
    <property type="entry name" value="UNCHARACTERIZED PROTEIN YBIU-RELATED"/>
    <property type="match status" value="1"/>
</dbReference>
<reference evidence="1 2" key="1">
    <citation type="submission" date="2018-05" db="EMBL/GenBank/DDBJ databases">
        <title>Draft genome sequence of Scytalidium lignicola DSM 105466, a ubiquitous saprotrophic fungus.</title>
        <authorList>
            <person name="Buettner E."/>
            <person name="Gebauer A.M."/>
            <person name="Hofrichter M."/>
            <person name="Liers C."/>
            <person name="Kellner H."/>
        </authorList>
    </citation>
    <scope>NUCLEOTIDE SEQUENCE [LARGE SCALE GENOMIC DNA]</scope>
    <source>
        <strain evidence="1 2">DSM 105466</strain>
    </source>
</reference>
<sequence>MAATVLPTTSALADSQLLQDTTNMTRNRAGDSIGTAFASLSSGAAELPPQYVTLKQKLCGGHENALLDGWNRLLHTLETEILPQIQELGSKLVPEVNFSDIEANGGKLPKVIEEKLKTCGTLIVRGIVPREQALQWKQQVRDYISSNPSTGGFPANNIQVYETYWSKAQVAARSHPNMLATHRAMNNTWSVAPEDPIVLSEPLSYADRLRIRTPGDKSFNLGPHLDGGSLERWEDTEYRKCYTEILNGNWEKHNAFDVTPRIKANPDIHHGPGGCSIFRSYQGWLSLSDCAPGSGTLRVFPNLLTSTAYLIMRPFVKFENGAWTVDDKSPNFQGAAMGAGQELNAEEHPHLIPPYFVCIPAVEPGDAVFWHCDVAHMVEPEHRGTEDGSIFYLPILPLCDINIAYLKDQKLSFEKGAPPPDFPGGVGETKHSERGQFDSIYPAGRPALGYGPFDVTLAKSEGEKIAYESANKILGY</sequence>
<comment type="caution">
    <text evidence="1">The sequence shown here is derived from an EMBL/GenBank/DDBJ whole genome shotgun (WGS) entry which is preliminary data.</text>
</comment>
<dbReference type="SUPFAM" id="SSF51197">
    <property type="entry name" value="Clavaminate synthase-like"/>
    <property type="match status" value="1"/>
</dbReference>
<dbReference type="Pfam" id="PF07350">
    <property type="entry name" value="Gig2-like"/>
    <property type="match status" value="1"/>
</dbReference>
<dbReference type="Proteomes" id="UP000258309">
    <property type="component" value="Unassembled WGS sequence"/>
</dbReference>
<dbReference type="EMBL" id="NCSJ02000056">
    <property type="protein sequence ID" value="RFU32375.1"/>
    <property type="molecule type" value="Genomic_DNA"/>
</dbReference>
<dbReference type="OMA" id="FRSYQGW"/>
<gene>
    <name evidence="1" type="ORF">B7463_g3985</name>
</gene>
<dbReference type="PANTHER" id="PTHR30613:SF1">
    <property type="entry name" value="DUF1479 DOMAIN PROTEIN (AFU_ORTHOLOGUE AFUA_5G09280)"/>
    <property type="match status" value="1"/>
</dbReference>
<dbReference type="InterPro" id="IPR027443">
    <property type="entry name" value="IPNS-like_sf"/>
</dbReference>
<organism evidence="1 2">
    <name type="scientific">Scytalidium lignicola</name>
    <name type="common">Hyphomycete</name>
    <dbReference type="NCBI Taxonomy" id="5539"/>
    <lineage>
        <taxon>Eukaryota</taxon>
        <taxon>Fungi</taxon>
        <taxon>Dikarya</taxon>
        <taxon>Ascomycota</taxon>
        <taxon>Pezizomycotina</taxon>
        <taxon>Leotiomycetes</taxon>
        <taxon>Leotiomycetes incertae sedis</taxon>
        <taxon>Scytalidium</taxon>
    </lineage>
</organism>